<sequence length="118" mass="12884">MLKRVLGIIGLVLIVIGQSCYYDNEEELYPDDNCDTSNVTFSGTVNPIIQTNCAITGCHVPGTGRVVLQTPQQIKVIVDDGRLEQRAVQDKDMPPTGPLNNCEITQIQTWLNAGAPNN</sequence>
<dbReference type="EMBL" id="JAUJEA010000002">
    <property type="protein sequence ID" value="MDN5201379.1"/>
    <property type="molecule type" value="Genomic_DNA"/>
</dbReference>
<proteinExistence type="predicted"/>
<accession>A0ABT8KKY7</accession>
<organism evidence="1 2">
    <name type="scientific">Splendidivirga corallicola</name>
    <dbReference type="NCBI Taxonomy" id="3051826"/>
    <lineage>
        <taxon>Bacteria</taxon>
        <taxon>Pseudomonadati</taxon>
        <taxon>Bacteroidota</taxon>
        <taxon>Cytophagia</taxon>
        <taxon>Cytophagales</taxon>
        <taxon>Splendidivirgaceae</taxon>
        <taxon>Splendidivirga</taxon>
    </lineage>
</organism>
<dbReference type="Proteomes" id="UP001172082">
    <property type="component" value="Unassembled WGS sequence"/>
</dbReference>
<reference evidence="1" key="1">
    <citation type="submission" date="2023-06" db="EMBL/GenBank/DDBJ databases">
        <title>Genomic of Parafulvivirga corallium.</title>
        <authorList>
            <person name="Wang G."/>
        </authorList>
    </citation>
    <scope>NUCLEOTIDE SEQUENCE</scope>
    <source>
        <strain evidence="1">BMA10</strain>
    </source>
</reference>
<evidence type="ECO:0008006" key="3">
    <source>
        <dbReference type="Google" id="ProtNLM"/>
    </source>
</evidence>
<comment type="caution">
    <text evidence="1">The sequence shown here is derived from an EMBL/GenBank/DDBJ whole genome shotgun (WGS) entry which is preliminary data.</text>
</comment>
<evidence type="ECO:0000313" key="2">
    <source>
        <dbReference type="Proteomes" id="UP001172082"/>
    </source>
</evidence>
<dbReference type="PROSITE" id="PS51257">
    <property type="entry name" value="PROKAR_LIPOPROTEIN"/>
    <property type="match status" value="1"/>
</dbReference>
<evidence type="ECO:0000313" key="1">
    <source>
        <dbReference type="EMBL" id="MDN5201379.1"/>
    </source>
</evidence>
<name>A0ABT8KKY7_9BACT</name>
<dbReference type="RefSeq" id="WP_346751403.1">
    <property type="nucleotide sequence ID" value="NZ_JAUJEA010000002.1"/>
</dbReference>
<protein>
    <recommendedName>
        <fullName evidence="3">Cytochrome c domain-containing protein</fullName>
    </recommendedName>
</protein>
<keyword evidence="2" id="KW-1185">Reference proteome</keyword>
<gene>
    <name evidence="1" type="ORF">QQ008_08400</name>
</gene>